<dbReference type="GO" id="GO:0000785">
    <property type="term" value="C:chromatin"/>
    <property type="evidence" value="ECO:0007669"/>
    <property type="project" value="TreeGrafter"/>
</dbReference>
<dbReference type="GO" id="GO:0032454">
    <property type="term" value="F:histone H3K9 demethylase activity"/>
    <property type="evidence" value="ECO:0007669"/>
    <property type="project" value="TreeGrafter"/>
</dbReference>
<evidence type="ECO:0000313" key="4">
    <source>
        <dbReference type="Proteomes" id="UP000722791"/>
    </source>
</evidence>
<feature type="region of interest" description="Disordered" evidence="1">
    <location>
        <begin position="136"/>
        <end position="199"/>
    </location>
</feature>
<dbReference type="Pfam" id="PF02928">
    <property type="entry name" value="zf-C5HC2"/>
    <property type="match status" value="1"/>
</dbReference>
<dbReference type="AlphaFoldDB" id="A0A8J4D8X2"/>
<feature type="compositionally biased region" description="Low complexity" evidence="1">
    <location>
        <begin position="138"/>
        <end position="173"/>
    </location>
</feature>
<proteinExistence type="predicted"/>
<dbReference type="PROSITE" id="PS51184">
    <property type="entry name" value="JMJC"/>
    <property type="match status" value="1"/>
</dbReference>
<dbReference type="GO" id="GO:0051864">
    <property type="term" value="F:histone H3K36 demethylase activity"/>
    <property type="evidence" value="ECO:0007669"/>
    <property type="project" value="TreeGrafter"/>
</dbReference>
<dbReference type="GO" id="GO:0005634">
    <property type="term" value="C:nucleus"/>
    <property type="evidence" value="ECO:0007669"/>
    <property type="project" value="TreeGrafter"/>
</dbReference>
<evidence type="ECO:0000256" key="1">
    <source>
        <dbReference type="SAM" id="MobiDB-lite"/>
    </source>
</evidence>
<evidence type="ECO:0000313" key="3">
    <source>
        <dbReference type="EMBL" id="GIL98108.1"/>
    </source>
</evidence>
<gene>
    <name evidence="3" type="ORF">Vretimale_3569</name>
</gene>
<dbReference type="Gene3D" id="2.60.120.650">
    <property type="entry name" value="Cupin"/>
    <property type="match status" value="1"/>
</dbReference>
<feature type="region of interest" description="Disordered" evidence="1">
    <location>
        <begin position="297"/>
        <end position="322"/>
    </location>
</feature>
<feature type="non-terminal residue" evidence="3">
    <location>
        <position position="1"/>
    </location>
</feature>
<comment type="caution">
    <text evidence="3">The sequence shown here is derived from an EMBL/GenBank/DDBJ whole genome shotgun (WGS) entry which is preliminary data.</text>
</comment>
<dbReference type="InterPro" id="IPR003347">
    <property type="entry name" value="JmjC_dom"/>
</dbReference>
<organism evidence="3 4">
    <name type="scientific">Volvox reticuliferus</name>
    <dbReference type="NCBI Taxonomy" id="1737510"/>
    <lineage>
        <taxon>Eukaryota</taxon>
        <taxon>Viridiplantae</taxon>
        <taxon>Chlorophyta</taxon>
        <taxon>core chlorophytes</taxon>
        <taxon>Chlorophyceae</taxon>
        <taxon>CS clade</taxon>
        <taxon>Chlamydomonadales</taxon>
        <taxon>Volvocaceae</taxon>
        <taxon>Volvox</taxon>
    </lineage>
</organism>
<accession>A0A8J4D8X2</accession>
<sequence length="421" mass="43510">GGVTAAVMLSPRALRAAGVPVYGVTQAAGEFVVTWPGAYHASVSLGLQLGEQINLAPADWLRFAEEAERRQRLSRQRPIFNQQEMLLQTARSECSSYVAGFLVPELHRVIEQEHRLRLALWEQGVVRSRRWISETGPGAEQAATTASATNSAASAGRAADVGKASARGGAKSRSGGGGKTRRPARLGSGTAPGGVSCGTASNADEANALSGIGGSTSIVGRGGVEDDESDEECAVCRSLLHLSGVECGRCPPGRIVCPHHAGALCGCPVDRRRIVFRNSIKELYELLDDVSRRAQAEARKALEPGPQPVSIRPDTTGAGAPSSLLPASASVSACEQQQQQPRGSCGATAAAVGAVSKVELSVALPGSEAHGPASTSSNNGVAVALGCGMPFGHQQQSQQHEVKLPLELAPATAWGAGQVLE</sequence>
<dbReference type="Pfam" id="PF02373">
    <property type="entry name" value="JmjC"/>
    <property type="match status" value="1"/>
</dbReference>
<dbReference type="Proteomes" id="UP000722791">
    <property type="component" value="Unassembled WGS sequence"/>
</dbReference>
<dbReference type="EMBL" id="BNCQ01000005">
    <property type="protein sequence ID" value="GIL98108.1"/>
    <property type="molecule type" value="Genomic_DNA"/>
</dbReference>
<dbReference type="PANTHER" id="PTHR10694:SF7">
    <property type="entry name" value="[HISTONE H3]-TRIMETHYL-L-LYSINE(9) DEMETHYLASE"/>
    <property type="match status" value="1"/>
</dbReference>
<name>A0A8J4D8X2_9CHLO</name>
<evidence type="ECO:0000259" key="2">
    <source>
        <dbReference type="PROSITE" id="PS51184"/>
    </source>
</evidence>
<protein>
    <recommendedName>
        <fullName evidence="2">JmjC domain-containing protein</fullName>
    </recommendedName>
</protein>
<feature type="domain" description="JmjC" evidence="2">
    <location>
        <begin position="1"/>
        <end position="72"/>
    </location>
</feature>
<reference evidence="3" key="1">
    <citation type="journal article" date="2021" name="Proc. Natl. Acad. Sci. U.S.A.">
        <title>Three genomes in the algal genus Volvox reveal the fate of a haploid sex-determining region after a transition to homothallism.</title>
        <authorList>
            <person name="Yamamoto K."/>
            <person name="Hamaji T."/>
            <person name="Kawai-Toyooka H."/>
            <person name="Matsuzaki R."/>
            <person name="Takahashi F."/>
            <person name="Nishimura Y."/>
            <person name="Kawachi M."/>
            <person name="Noguchi H."/>
            <person name="Minakuchi Y."/>
            <person name="Umen J.G."/>
            <person name="Toyoda A."/>
            <person name="Nozaki H."/>
        </authorList>
    </citation>
    <scope>NUCLEOTIDE SEQUENCE</scope>
    <source>
        <strain evidence="3">NIES-3785</strain>
    </source>
</reference>
<dbReference type="InterPro" id="IPR004198">
    <property type="entry name" value="Znf_C5HC2"/>
</dbReference>
<dbReference type="PANTHER" id="PTHR10694">
    <property type="entry name" value="LYSINE-SPECIFIC DEMETHYLASE"/>
    <property type="match status" value="1"/>
</dbReference>
<dbReference type="GO" id="GO:0010468">
    <property type="term" value="P:regulation of gene expression"/>
    <property type="evidence" value="ECO:0007669"/>
    <property type="project" value="TreeGrafter"/>
</dbReference>
<feature type="non-terminal residue" evidence="3">
    <location>
        <position position="421"/>
    </location>
</feature>